<evidence type="ECO:0000313" key="3">
    <source>
        <dbReference type="Proteomes" id="UP001447842"/>
    </source>
</evidence>
<organism evidence="2 3">
    <name type="scientific">Sulfurimonas diazotrophicus</name>
    <dbReference type="NCBI Taxonomy" id="3131939"/>
    <lineage>
        <taxon>Bacteria</taxon>
        <taxon>Pseudomonadati</taxon>
        <taxon>Campylobacterota</taxon>
        <taxon>Epsilonproteobacteria</taxon>
        <taxon>Campylobacterales</taxon>
        <taxon>Sulfurimonadaceae</taxon>
        <taxon>Sulfurimonas</taxon>
    </lineage>
</organism>
<evidence type="ECO:0000256" key="1">
    <source>
        <dbReference type="SAM" id="SignalP"/>
    </source>
</evidence>
<protein>
    <recommendedName>
        <fullName evidence="4">Collagen-like protein</fullName>
    </recommendedName>
</protein>
<dbReference type="Proteomes" id="UP001447842">
    <property type="component" value="Chromosome"/>
</dbReference>
<reference evidence="2 3" key="1">
    <citation type="submission" date="2024-03" db="EMBL/GenBank/DDBJ databases">
        <title>Sulfurimonas sp. HSL3-1.</title>
        <authorList>
            <person name="Wang S."/>
        </authorList>
    </citation>
    <scope>NUCLEOTIDE SEQUENCE [LARGE SCALE GENOMIC DNA]</scope>
    <source>
        <strain evidence="2 3">HSL3-1</strain>
    </source>
</reference>
<dbReference type="EMBL" id="CP147920">
    <property type="protein sequence ID" value="XAU15564.1"/>
    <property type="molecule type" value="Genomic_DNA"/>
</dbReference>
<keyword evidence="3" id="KW-1185">Reference proteome</keyword>
<dbReference type="PROSITE" id="PS51257">
    <property type="entry name" value="PROKAR_LIPOPROTEIN"/>
    <property type="match status" value="1"/>
</dbReference>
<evidence type="ECO:0000313" key="2">
    <source>
        <dbReference type="EMBL" id="XAU15564.1"/>
    </source>
</evidence>
<accession>A0ABZ3HBD5</accession>
<keyword evidence="1" id="KW-0732">Signal</keyword>
<dbReference type="RefSeq" id="WP_345972985.1">
    <property type="nucleotide sequence ID" value="NZ_CP147920.1"/>
</dbReference>
<sequence>MKQSLSGVRGIMMSSAVGAALLLSGCGSSSSTTTATSGTVVGAEQATALVGTLECVLGTATGTLTNVLSAADLSILTSIPLDLASVANAMVELGLTTTGVTVGAMLETSVSLSNVLDIIGLVGGTPDVLAIVASLKDALDPATLLQTLPLGDLLSVAPSLLTQVIGTLVDTTAGVAETGIDALTFLDDTVMGVGYDVAACIPQLEPVVATLDCATNSVLGGATLTAENLKTLAVALPLGDLLGAVQSLTGLADTATLSDLLAAPLSAGDLLGILGTLSGDPQSVLSDLTGALDPSQLTNLLSLGDLIVAPQELLGTTLGTLPATLLTTTTGLLGTVEGLLAQVTGDLTSCLDPNLLVGSLTSLLGALPLDGGALPLDPAGLLSLVSADTTINDIIAAAKTLPVLNALPLDELMATKLSVAQLMDIINALPIPAPVSTVLTTVLGAVPDLNLPALSLNDILALPGEVLPFGIDPMDTSINGLLTTSVNMLALLESVAHGLNAEGTAFLLNAGVVMPVVTTIDKLGGYAILGGLMTNVPYLTQTLPLGDLTGLLLNGATPTDLGALSSLVGTILGSGDPTGALTSILSTLTGASSGDLLGLLGGDLLGSLTGTLSDLLNSLGGNLLGDLLTTLTSLLGGADASAITDLLGGLTTDPTALLQTLLGLLNAQGLALPL</sequence>
<evidence type="ECO:0008006" key="4">
    <source>
        <dbReference type="Google" id="ProtNLM"/>
    </source>
</evidence>
<feature type="signal peptide" evidence="1">
    <location>
        <begin position="1"/>
        <end position="19"/>
    </location>
</feature>
<name>A0ABZ3HBD5_9BACT</name>
<feature type="chain" id="PRO_5046960951" description="Collagen-like protein" evidence="1">
    <location>
        <begin position="20"/>
        <end position="674"/>
    </location>
</feature>
<proteinExistence type="predicted"/>
<gene>
    <name evidence="2" type="ORF">WCY31_02430</name>
</gene>